<evidence type="ECO:0000313" key="2">
    <source>
        <dbReference type="Proteomes" id="UP000593892"/>
    </source>
</evidence>
<sequence length="175" mass="19579">MMAESLQHKLDRVRSPRVHITYDVETGGAIEKKELPFVMGVFGDFTGMPAEPLPRLKDRKFVEVSLDNFDNVLSAMKPHLAFSVENKLSEDPEAGQIKVDLKFQSMDDFEPAAVARQVKPLKELLDLRTRLSDLRGSLQGNEKLDELLMETVKDSSKLDKLKSEFSGGDKGGSNE</sequence>
<keyword evidence="2" id="KW-1185">Reference proteome</keyword>
<dbReference type="InterPro" id="IPR008312">
    <property type="entry name" value="T6SS_TssB1"/>
</dbReference>
<protein>
    <submittedName>
        <fullName evidence="1">Type VI secretion system contractile sheath small subunit</fullName>
    </submittedName>
</protein>
<dbReference type="PANTHER" id="PTHR35850">
    <property type="entry name" value="CYTOPLASMIC PROTEIN-RELATED"/>
    <property type="match status" value="1"/>
</dbReference>
<evidence type="ECO:0000313" key="1">
    <source>
        <dbReference type="EMBL" id="QOY91870.1"/>
    </source>
</evidence>
<dbReference type="PIRSF" id="PIRSF028301">
    <property type="entry name" value="UCP028301"/>
    <property type="match status" value="1"/>
</dbReference>
<dbReference type="Proteomes" id="UP000593892">
    <property type="component" value="Chromosome"/>
</dbReference>
<accession>A0A7S7SQ58</accession>
<organism evidence="1 2">
    <name type="scientific">Paludibaculum fermentans</name>
    <dbReference type="NCBI Taxonomy" id="1473598"/>
    <lineage>
        <taxon>Bacteria</taxon>
        <taxon>Pseudomonadati</taxon>
        <taxon>Acidobacteriota</taxon>
        <taxon>Terriglobia</taxon>
        <taxon>Bryobacterales</taxon>
        <taxon>Bryobacteraceae</taxon>
        <taxon>Paludibaculum</taxon>
    </lineage>
</organism>
<dbReference type="NCBIfam" id="TIGR03358">
    <property type="entry name" value="VI_chp_5"/>
    <property type="match status" value="1"/>
</dbReference>
<reference evidence="1 2" key="1">
    <citation type="submission" date="2020-10" db="EMBL/GenBank/DDBJ databases">
        <title>Complete genome sequence of Paludibaculum fermentans P105T, a facultatively anaerobic acidobacterium capable of dissimilatory Fe(III) reduction.</title>
        <authorList>
            <person name="Dedysh S.N."/>
            <person name="Beletsky A.V."/>
            <person name="Kulichevskaya I.S."/>
            <person name="Mardanov A.V."/>
            <person name="Ravin N.V."/>
        </authorList>
    </citation>
    <scope>NUCLEOTIDE SEQUENCE [LARGE SCALE GENOMIC DNA]</scope>
    <source>
        <strain evidence="1 2">P105</strain>
    </source>
</reference>
<gene>
    <name evidence="1" type="primary">tssB</name>
    <name evidence="1" type="ORF">IRI77_00260</name>
</gene>
<proteinExistence type="predicted"/>
<dbReference type="PANTHER" id="PTHR35850:SF1">
    <property type="entry name" value="TYPE VI SECRETION SYSTEM SHEATH PROTEIN TSSB1"/>
    <property type="match status" value="1"/>
</dbReference>
<dbReference type="KEGG" id="pfer:IRI77_00260"/>
<dbReference type="Pfam" id="PF05591">
    <property type="entry name" value="T6SS_VipA"/>
    <property type="match status" value="1"/>
</dbReference>
<dbReference type="AlphaFoldDB" id="A0A7S7SQ58"/>
<name>A0A7S7SQ58_PALFE</name>
<dbReference type="EMBL" id="CP063849">
    <property type="protein sequence ID" value="QOY91870.1"/>
    <property type="molecule type" value="Genomic_DNA"/>
</dbReference>